<dbReference type="InterPro" id="IPR055568">
    <property type="entry name" value="DUF7144"/>
</dbReference>
<evidence type="ECO:0000313" key="3">
    <source>
        <dbReference type="EMBL" id="GII22450.1"/>
    </source>
</evidence>
<feature type="transmembrane region" description="Helical" evidence="1">
    <location>
        <begin position="7"/>
        <end position="28"/>
    </location>
</feature>
<dbReference type="AlphaFoldDB" id="A0A8J3T8G5"/>
<evidence type="ECO:0000313" key="4">
    <source>
        <dbReference type="Proteomes" id="UP000599074"/>
    </source>
</evidence>
<keyword evidence="1" id="KW-1133">Transmembrane helix</keyword>
<feature type="transmembrane region" description="Helical" evidence="1">
    <location>
        <begin position="104"/>
        <end position="122"/>
    </location>
</feature>
<dbReference type="Pfam" id="PF23636">
    <property type="entry name" value="DUF7144"/>
    <property type="match status" value="1"/>
</dbReference>
<keyword evidence="1" id="KW-0472">Membrane</keyword>
<gene>
    <name evidence="3" type="ORF">Pme01_20470</name>
</gene>
<feature type="transmembrane region" description="Helical" evidence="1">
    <location>
        <begin position="79"/>
        <end position="98"/>
    </location>
</feature>
<keyword evidence="4" id="KW-1185">Reference proteome</keyword>
<dbReference type="EMBL" id="BOON01000018">
    <property type="protein sequence ID" value="GII22450.1"/>
    <property type="molecule type" value="Genomic_DNA"/>
</dbReference>
<organism evidence="3 4">
    <name type="scientific">Planosporangium mesophilum</name>
    <dbReference type="NCBI Taxonomy" id="689768"/>
    <lineage>
        <taxon>Bacteria</taxon>
        <taxon>Bacillati</taxon>
        <taxon>Actinomycetota</taxon>
        <taxon>Actinomycetes</taxon>
        <taxon>Micromonosporales</taxon>
        <taxon>Micromonosporaceae</taxon>
        <taxon>Planosporangium</taxon>
    </lineage>
</organism>
<evidence type="ECO:0000256" key="1">
    <source>
        <dbReference type="SAM" id="Phobius"/>
    </source>
</evidence>
<feature type="transmembrane region" description="Helical" evidence="1">
    <location>
        <begin position="48"/>
        <end position="72"/>
    </location>
</feature>
<dbReference type="RefSeq" id="WP_168114468.1">
    <property type="nucleotide sequence ID" value="NZ_BOON01000018.1"/>
</dbReference>
<sequence>MTQRTSVWSGWISFATVMLTMIGAFNIVEGLAALMTGTISFIDEGLLVVVNLTVWGVLTLVSGALLIAVGLGLISRSEVARVAAVVLIALHALVQLSALAAFPVWSLLMIALDVVVLFALTVHWPDRVAEAQPAGPAVAAAPSTPASAGTPRPAA</sequence>
<accession>A0A8J3T8G5</accession>
<reference evidence="3" key="1">
    <citation type="submission" date="2021-01" db="EMBL/GenBank/DDBJ databases">
        <title>Whole genome shotgun sequence of Planosporangium mesophilum NBRC 109066.</title>
        <authorList>
            <person name="Komaki H."/>
            <person name="Tamura T."/>
        </authorList>
    </citation>
    <scope>NUCLEOTIDE SEQUENCE</scope>
    <source>
        <strain evidence="3">NBRC 109066</strain>
    </source>
</reference>
<keyword evidence="1" id="KW-0812">Transmembrane</keyword>
<name>A0A8J3T8G5_9ACTN</name>
<protein>
    <recommendedName>
        <fullName evidence="2">DUF7144 domain-containing protein</fullName>
    </recommendedName>
</protein>
<dbReference type="Proteomes" id="UP000599074">
    <property type="component" value="Unassembled WGS sequence"/>
</dbReference>
<feature type="domain" description="DUF7144" evidence="2">
    <location>
        <begin position="11"/>
        <end position="124"/>
    </location>
</feature>
<comment type="caution">
    <text evidence="3">The sequence shown here is derived from an EMBL/GenBank/DDBJ whole genome shotgun (WGS) entry which is preliminary data.</text>
</comment>
<evidence type="ECO:0000259" key="2">
    <source>
        <dbReference type="Pfam" id="PF23636"/>
    </source>
</evidence>
<proteinExistence type="predicted"/>